<organism evidence="2 3">
    <name type="scientific">Fervidobacterium islandicum</name>
    <dbReference type="NCBI Taxonomy" id="2423"/>
    <lineage>
        <taxon>Bacteria</taxon>
        <taxon>Thermotogati</taxon>
        <taxon>Thermotogota</taxon>
        <taxon>Thermotogae</taxon>
        <taxon>Thermotogales</taxon>
        <taxon>Fervidobacteriaceae</taxon>
        <taxon>Fervidobacterium</taxon>
    </lineage>
</organism>
<dbReference type="KEGG" id="fia:NA23_04815"/>
<dbReference type="RefSeq" id="WP_033190884.1">
    <property type="nucleotide sequence ID" value="NZ_CP014334.2"/>
</dbReference>
<reference evidence="2 3" key="1">
    <citation type="journal article" date="2015" name="Stand. Genomic Sci.">
        <title>Genome sequence of a native-feather degrading extremely thermophilic Eubacterium, Fervidobacterium islandicum AW-1.</title>
        <authorList>
            <person name="Lee Y.J."/>
            <person name="Jeong H."/>
            <person name="Park G.S."/>
            <person name="Kwak Y."/>
            <person name="Lee S.J."/>
            <person name="Lee S.J."/>
            <person name="Park M.K."/>
            <person name="Kim J.Y."/>
            <person name="Kang H.K."/>
            <person name="Shin J.H."/>
            <person name="Lee D.W."/>
        </authorList>
    </citation>
    <scope>NUCLEOTIDE SEQUENCE [LARGE SCALE GENOMIC DNA]</scope>
    <source>
        <strain evidence="2 3">AW-1</strain>
    </source>
</reference>
<keyword evidence="1" id="KW-0472">Membrane</keyword>
<protein>
    <submittedName>
        <fullName evidence="2">Uncharacterized protein</fullName>
    </submittedName>
</protein>
<dbReference type="Proteomes" id="UP000093740">
    <property type="component" value="Chromosome"/>
</dbReference>
<evidence type="ECO:0000313" key="3">
    <source>
        <dbReference type="Proteomes" id="UP000093740"/>
    </source>
</evidence>
<dbReference type="EMBL" id="CP014334">
    <property type="protein sequence ID" value="AMW32670.1"/>
    <property type="molecule type" value="Genomic_DNA"/>
</dbReference>
<keyword evidence="3" id="KW-1185">Reference proteome</keyword>
<sequence>MDFEFYYYFPVPPISWIFLILRIAAIFLVFYTLYILLRFFTEPESETNVGRRREFQKTKNVVEGIDNEELLRAFKTFGLTPNDNYWDASYRYYALRRAILMSGLPNEVKEAKLQEIDRMFELLTEYYSKMG</sequence>
<gene>
    <name evidence="2" type="ORF">NA23_04815</name>
</gene>
<keyword evidence="1" id="KW-1133">Transmembrane helix</keyword>
<feature type="transmembrane region" description="Helical" evidence="1">
    <location>
        <begin position="14"/>
        <end position="37"/>
    </location>
</feature>
<evidence type="ECO:0000256" key="1">
    <source>
        <dbReference type="SAM" id="Phobius"/>
    </source>
</evidence>
<proteinExistence type="predicted"/>
<keyword evidence="1" id="KW-0812">Transmembrane</keyword>
<accession>A0AAI8CLM2</accession>
<dbReference type="AlphaFoldDB" id="A0AAI8CLM2"/>
<evidence type="ECO:0000313" key="2">
    <source>
        <dbReference type="EMBL" id="AMW32670.1"/>
    </source>
</evidence>
<name>A0AAI8CLM2_FERIS</name>